<evidence type="ECO:0000256" key="6">
    <source>
        <dbReference type="PIRSR" id="PIRSR038994-1"/>
    </source>
</evidence>
<dbReference type="PANTHER" id="PTHR11113:SF14">
    <property type="entry name" value="N-ACETYLGLUCOSAMINE-6-PHOSPHATE DEACETYLASE"/>
    <property type="match status" value="1"/>
</dbReference>
<dbReference type="Gene3D" id="3.20.20.140">
    <property type="entry name" value="Metal-dependent hydrolases"/>
    <property type="match status" value="1"/>
</dbReference>
<keyword evidence="11" id="KW-1185">Reference proteome</keyword>
<organism evidence="10 11">
    <name type="scientific">Thermomicrobium roseum (strain ATCC 27502 / DSM 5159 / P-2)</name>
    <dbReference type="NCBI Taxonomy" id="309801"/>
    <lineage>
        <taxon>Bacteria</taxon>
        <taxon>Pseudomonadati</taxon>
        <taxon>Thermomicrobiota</taxon>
        <taxon>Thermomicrobia</taxon>
        <taxon>Thermomicrobiales</taxon>
        <taxon>Thermomicrobiaceae</taxon>
        <taxon>Thermomicrobium</taxon>
    </lineage>
</organism>
<dbReference type="Gene3D" id="2.30.40.10">
    <property type="entry name" value="Urease, subunit C, domain 1"/>
    <property type="match status" value="1"/>
</dbReference>
<evidence type="ECO:0000259" key="9">
    <source>
        <dbReference type="Pfam" id="PF01979"/>
    </source>
</evidence>
<feature type="active site" description="Proton donor/acceptor" evidence="6">
    <location>
        <position position="273"/>
    </location>
</feature>
<evidence type="ECO:0000256" key="4">
    <source>
        <dbReference type="ARBA" id="ARBA00023277"/>
    </source>
</evidence>
<evidence type="ECO:0000256" key="3">
    <source>
        <dbReference type="ARBA" id="ARBA00022801"/>
    </source>
</evidence>
<feature type="binding site" evidence="7">
    <location>
        <begin position="307"/>
        <end position="309"/>
    </location>
    <ligand>
        <name>substrate</name>
    </ligand>
</feature>
<evidence type="ECO:0000256" key="7">
    <source>
        <dbReference type="PIRSR" id="PIRSR038994-2"/>
    </source>
</evidence>
<dbReference type="PANTHER" id="PTHR11113">
    <property type="entry name" value="N-ACETYLGLUCOSAMINE-6-PHOSPHATE DEACETYLASE"/>
    <property type="match status" value="1"/>
</dbReference>
<dbReference type="PIRSF" id="PIRSF038994">
    <property type="entry name" value="NagA"/>
    <property type="match status" value="1"/>
</dbReference>
<reference evidence="10 11" key="1">
    <citation type="journal article" date="2009" name="PLoS ONE">
        <title>Complete genome sequence of the aerobic CO-oxidizing thermophile Thermomicrobium roseum.</title>
        <authorList>
            <person name="Wu D."/>
            <person name="Raymond J."/>
            <person name="Wu M."/>
            <person name="Chatterji S."/>
            <person name="Ren Q."/>
            <person name="Graham J.E."/>
            <person name="Bryant D.A."/>
            <person name="Robb F."/>
            <person name="Colman A."/>
            <person name="Tallon L.J."/>
            <person name="Badger J.H."/>
            <person name="Madupu R."/>
            <person name="Ward N.L."/>
            <person name="Eisen J.A."/>
        </authorList>
    </citation>
    <scope>NUCLEOTIDE SEQUENCE [LARGE SCALE GENOMIC DNA]</scope>
    <source>
        <strain evidence="11">ATCC 27502 / DSM 5159 / P-2</strain>
        <plasmid evidence="10">unnamed</plasmid>
    </source>
</reference>
<dbReference type="EMBL" id="CP001276">
    <property type="protein sequence ID" value="ACM06483.1"/>
    <property type="molecule type" value="Genomic_DNA"/>
</dbReference>
<dbReference type="KEGG" id="tro:trd_A0707"/>
<dbReference type="HOGENOM" id="CLU_032482_2_1_0"/>
<keyword evidence="4 5" id="KW-0119">Carbohydrate metabolism</keyword>
<dbReference type="EC" id="3.5.1.25" evidence="10"/>
<evidence type="ECO:0000256" key="2">
    <source>
        <dbReference type="ARBA" id="ARBA00022723"/>
    </source>
</evidence>
<name>B9L4J3_THERP</name>
<dbReference type="InterPro" id="IPR032466">
    <property type="entry name" value="Metal_Hydrolase"/>
</dbReference>
<dbReference type="SUPFAM" id="SSF51556">
    <property type="entry name" value="Metallo-dependent hydrolases"/>
    <property type="match status" value="1"/>
</dbReference>
<feature type="binding site" evidence="7">
    <location>
        <position position="139"/>
    </location>
    <ligand>
        <name>substrate</name>
    </ligand>
</feature>
<keyword evidence="2 8" id="KW-0479">Metal-binding</keyword>
<gene>
    <name evidence="10" type="primary">nagA</name>
    <name evidence="10" type="ordered locus">trd_A0707</name>
</gene>
<feature type="binding site" evidence="7">
    <location>
        <position position="250"/>
    </location>
    <ligand>
        <name>substrate</name>
    </ligand>
</feature>
<comment type="similarity">
    <text evidence="1 5">Belongs to the metallo-dependent hydrolases superfamily. NagA family.</text>
</comment>
<dbReference type="Pfam" id="PF01979">
    <property type="entry name" value="Amidohydro_1"/>
    <property type="match status" value="1"/>
</dbReference>
<evidence type="ECO:0000256" key="1">
    <source>
        <dbReference type="ARBA" id="ARBA00010716"/>
    </source>
</evidence>
<accession>B9L4J3</accession>
<dbReference type="SUPFAM" id="SSF51338">
    <property type="entry name" value="Composite domain of metallo-dependent hydrolases"/>
    <property type="match status" value="1"/>
</dbReference>
<evidence type="ECO:0000256" key="5">
    <source>
        <dbReference type="PIRNR" id="PIRNR038994"/>
    </source>
</evidence>
<dbReference type="GO" id="GO:0008448">
    <property type="term" value="F:N-acetylglucosamine-6-phosphate deacetylase activity"/>
    <property type="evidence" value="ECO:0007669"/>
    <property type="project" value="UniProtKB-EC"/>
</dbReference>
<feature type="binding site" evidence="8">
    <location>
        <position position="194"/>
    </location>
    <ligand>
        <name>Zn(2+)</name>
        <dbReference type="ChEBI" id="CHEBI:29105"/>
    </ligand>
</feature>
<dbReference type="NCBIfam" id="TIGR00221">
    <property type="entry name" value="nagA"/>
    <property type="match status" value="1"/>
</dbReference>
<dbReference type="AlphaFoldDB" id="B9L4J3"/>
<evidence type="ECO:0000313" key="10">
    <source>
        <dbReference type="EMBL" id="ACM06483.1"/>
    </source>
</evidence>
<feature type="binding site" evidence="7">
    <location>
        <position position="226"/>
    </location>
    <ligand>
        <name>substrate</name>
    </ligand>
</feature>
<keyword evidence="10" id="KW-0614">Plasmid</keyword>
<dbReference type="CDD" id="cd00854">
    <property type="entry name" value="NagA"/>
    <property type="match status" value="1"/>
</dbReference>
<dbReference type="eggNOG" id="COG1820">
    <property type="taxonomic scope" value="Bacteria"/>
</dbReference>
<dbReference type="InterPro" id="IPR006680">
    <property type="entry name" value="Amidohydro-rel"/>
</dbReference>
<protein>
    <submittedName>
        <fullName evidence="10">N-acetylglucosamine-6-phosphate deacetylase</fullName>
        <ecNumber evidence="10">3.5.1.25</ecNumber>
    </submittedName>
</protein>
<proteinExistence type="inferred from homology"/>
<evidence type="ECO:0000256" key="8">
    <source>
        <dbReference type="PIRSR" id="PIRSR038994-3"/>
    </source>
</evidence>
<dbReference type="OrthoDB" id="9776488at2"/>
<feature type="domain" description="Amidohydrolase-related" evidence="9">
    <location>
        <begin position="49"/>
        <end position="378"/>
    </location>
</feature>
<dbReference type="InterPro" id="IPR011059">
    <property type="entry name" value="Metal-dep_hydrolase_composite"/>
</dbReference>
<dbReference type="Proteomes" id="UP000000447">
    <property type="component" value="Plasmid unnamed"/>
</dbReference>
<dbReference type="RefSeq" id="WP_012642470.1">
    <property type="nucleotide sequence ID" value="NC_011961.1"/>
</dbReference>
<feature type="binding site" evidence="8">
    <location>
        <position position="128"/>
    </location>
    <ligand>
        <name>Zn(2+)</name>
        <dbReference type="ChEBI" id="CHEBI:29105"/>
    </ligand>
</feature>
<sequence>MRFVLAGATLIDTGIADPAAWLVVGDSAIAAVGATAHGTGPVIDATGLLVVPGFIDLHTHGGGGFALHTTEPEEIVAYAAWVPRTGTTAFLINVVGVPDGLPERQLAAAATAMTLARRGAEPLGIYLEGPYLNPKRRGAHHPSWLRAPDRTELSRLLAVSRGFLRVMTLAPELPGAEELVHLLVTHGVTVALGHTDATYEQARRAFQAGARLVTHCFNAMPPLLHRAPGPIGALVEVDHAVGELIADGHHVVPPAMRVLIRALGPQRTAIVTDAQPAAGLPTGTSFSFAGLPAHVDGQVARLSDGTLAGSILTMDQALRNLVSLVGVPLADAVTMLATTPARVAGVAERKGRLLPGYDADFVVLNADLQVIATYCRGQLAHATAEWHDRLAAAGLRVSASVDEEQAQ</sequence>
<dbReference type="GO" id="GO:0046872">
    <property type="term" value="F:metal ion binding"/>
    <property type="evidence" value="ECO:0007669"/>
    <property type="project" value="UniProtKB-KW"/>
</dbReference>
<keyword evidence="3 5" id="KW-0378">Hydrolase</keyword>
<evidence type="ECO:0000313" key="11">
    <source>
        <dbReference type="Proteomes" id="UP000000447"/>
    </source>
</evidence>
<dbReference type="InterPro" id="IPR003764">
    <property type="entry name" value="GlcNAc_6-P_deAcase"/>
</dbReference>
<geneLocation type="plasmid" evidence="11">
    <name>Tros</name>
</geneLocation>
<feature type="binding site" evidence="8">
    <location>
        <position position="215"/>
    </location>
    <ligand>
        <name>Zn(2+)</name>
        <dbReference type="ChEBI" id="CHEBI:29105"/>
    </ligand>
</feature>
<comment type="cofactor">
    <cofactor evidence="8">
        <name>a divalent metal cation</name>
        <dbReference type="ChEBI" id="CHEBI:60240"/>
    </cofactor>
    <text evidence="8">Binds 1 divalent metal cation per subunit.</text>
</comment>
<dbReference type="GO" id="GO:0006046">
    <property type="term" value="P:N-acetylglucosamine catabolic process"/>
    <property type="evidence" value="ECO:0007669"/>
    <property type="project" value="TreeGrafter"/>
</dbReference>
<feature type="binding site" evidence="7">
    <location>
        <begin position="218"/>
        <end position="219"/>
    </location>
    <ligand>
        <name>substrate</name>
    </ligand>
</feature>